<feature type="compositionally biased region" description="Basic residues" evidence="1">
    <location>
        <begin position="1"/>
        <end position="19"/>
    </location>
</feature>
<feature type="compositionally biased region" description="Basic and acidic residues" evidence="1">
    <location>
        <begin position="40"/>
        <end position="60"/>
    </location>
</feature>
<gene>
    <name evidence="2" type="ORF">P5673_022812</name>
</gene>
<name>A0AAD9Q699_ACRCE</name>
<accession>A0AAD9Q699</accession>
<dbReference type="EMBL" id="JARQWQ010000062">
    <property type="protein sequence ID" value="KAK2555476.1"/>
    <property type="molecule type" value="Genomic_DNA"/>
</dbReference>
<dbReference type="Proteomes" id="UP001249851">
    <property type="component" value="Unassembled WGS sequence"/>
</dbReference>
<organism evidence="2 3">
    <name type="scientific">Acropora cervicornis</name>
    <name type="common">Staghorn coral</name>
    <dbReference type="NCBI Taxonomy" id="6130"/>
    <lineage>
        <taxon>Eukaryota</taxon>
        <taxon>Metazoa</taxon>
        <taxon>Cnidaria</taxon>
        <taxon>Anthozoa</taxon>
        <taxon>Hexacorallia</taxon>
        <taxon>Scleractinia</taxon>
        <taxon>Astrocoeniina</taxon>
        <taxon>Acroporidae</taxon>
        <taxon>Acropora</taxon>
    </lineage>
</organism>
<evidence type="ECO:0000256" key="1">
    <source>
        <dbReference type="SAM" id="MobiDB-lite"/>
    </source>
</evidence>
<protein>
    <submittedName>
        <fullName evidence="2">Uncharacterized protein</fullName>
    </submittedName>
</protein>
<keyword evidence="3" id="KW-1185">Reference proteome</keyword>
<reference evidence="2" key="1">
    <citation type="journal article" date="2023" name="G3 (Bethesda)">
        <title>Whole genome assembly and annotation of the endangered Caribbean coral Acropora cervicornis.</title>
        <authorList>
            <person name="Selwyn J.D."/>
            <person name="Vollmer S.V."/>
        </authorList>
    </citation>
    <scope>NUCLEOTIDE SEQUENCE</scope>
    <source>
        <strain evidence="2">K2</strain>
    </source>
</reference>
<evidence type="ECO:0000313" key="2">
    <source>
        <dbReference type="EMBL" id="KAK2555476.1"/>
    </source>
</evidence>
<feature type="compositionally biased region" description="Basic and acidic residues" evidence="1">
    <location>
        <begin position="124"/>
        <end position="133"/>
    </location>
</feature>
<comment type="caution">
    <text evidence="2">The sequence shown here is derived from an EMBL/GenBank/DDBJ whole genome shotgun (WGS) entry which is preliminary data.</text>
</comment>
<feature type="non-terminal residue" evidence="2">
    <location>
        <position position="703"/>
    </location>
</feature>
<evidence type="ECO:0000313" key="3">
    <source>
        <dbReference type="Proteomes" id="UP001249851"/>
    </source>
</evidence>
<dbReference type="AlphaFoldDB" id="A0AAD9Q699"/>
<proteinExistence type="predicted"/>
<feature type="compositionally biased region" description="Basic residues" evidence="1">
    <location>
        <begin position="106"/>
        <end position="115"/>
    </location>
</feature>
<feature type="compositionally biased region" description="Basic and acidic residues" evidence="1">
    <location>
        <begin position="20"/>
        <end position="33"/>
    </location>
</feature>
<sequence>MAGKKGHKRPKSNGKHSKRKESDTTGKAESTHVEKKKVKLNNEEQRSQTSTDKQEMKLEEGDSSNAGVVDLQIDYEEADKYVPPFSRFRAKRSFNRNGTPISPSARPKRSWRGTKRNSPGESLSQHDDKHSDEGSDNISYRQDALKIEKENGKEDEEKEIDVVGMEEDVFCSQDIETFPPNRAHEIKEKNGGDAEEDTPVTVSSVSVADKVIDTVAQFLNDIVDTVCKLYQGSQNKARMDKRNGEVELLSQGLHSLNTDISECDKEDLAVPEDPVDCGEPVMETVCSHNGAATESDIIESLEECVHNNEHVLPKRHSLQSGALTGEKIPEVSKLEECVGKCGEEHFNHENEKQSKNEIDKNQKMVDWNVTESCELQCACKRKDEGQNLDTENFVVASTVGDENPPITKTVIIGPTSVDTVLDHGVPDHGIHQKSQQNTSQLRKNDSTVQIAQLTSEKTESGSEEKMDTLLSKQVSAFDIATGFNQLNKEQSRSDSKVKLTAGQTQLVTNKTTDVVRHELLGCDIGDDEMLGSWHLNRHEGLDQMVPSTEEVVTALPHAQFDGKELKLPACYGQYSTSESEEPGIDKMTCKEQSLQGRPTFSIEMMASNAPDSQMQLDEVKYSSPLSSEPVEQLPSCNNDADILELDCMMDCTDSQLVCLDSSAEQPPNQNLDPLKFIMGVWQDVETHRKKRQARKMFKGKALI</sequence>
<feature type="region of interest" description="Disordered" evidence="1">
    <location>
        <begin position="1"/>
        <end position="140"/>
    </location>
</feature>
<reference evidence="2" key="2">
    <citation type="journal article" date="2023" name="Science">
        <title>Genomic signatures of disease resistance in endangered staghorn corals.</title>
        <authorList>
            <person name="Vollmer S.V."/>
            <person name="Selwyn J.D."/>
            <person name="Despard B.A."/>
            <person name="Roesel C.L."/>
        </authorList>
    </citation>
    <scope>NUCLEOTIDE SEQUENCE</scope>
    <source>
        <strain evidence="2">K2</strain>
    </source>
</reference>